<organism evidence="8 9">
    <name type="scientific">Jiangella alba</name>
    <dbReference type="NCBI Taxonomy" id="561176"/>
    <lineage>
        <taxon>Bacteria</taxon>
        <taxon>Bacillati</taxon>
        <taxon>Actinomycetota</taxon>
        <taxon>Actinomycetes</taxon>
        <taxon>Jiangellales</taxon>
        <taxon>Jiangellaceae</taxon>
        <taxon>Jiangella</taxon>
    </lineage>
</organism>
<evidence type="ECO:0000259" key="7">
    <source>
        <dbReference type="PROSITE" id="PS51755"/>
    </source>
</evidence>
<dbReference type="GO" id="GO:0043531">
    <property type="term" value="F:ADP binding"/>
    <property type="evidence" value="ECO:0007669"/>
    <property type="project" value="InterPro"/>
</dbReference>
<dbReference type="SUPFAM" id="SSF48452">
    <property type="entry name" value="TPR-like"/>
    <property type="match status" value="2"/>
</dbReference>
<dbReference type="GO" id="GO:0003677">
    <property type="term" value="F:DNA binding"/>
    <property type="evidence" value="ECO:0007669"/>
    <property type="project" value="UniProtKB-UniRule"/>
</dbReference>
<dbReference type="SMART" id="SM00862">
    <property type="entry name" value="Trans_reg_C"/>
    <property type="match status" value="1"/>
</dbReference>
<dbReference type="Pfam" id="PF13424">
    <property type="entry name" value="TPR_12"/>
    <property type="match status" value="1"/>
</dbReference>
<dbReference type="RefSeq" id="WP_069108905.1">
    <property type="nucleotide sequence ID" value="NZ_FNUC01000004.1"/>
</dbReference>
<dbReference type="InterPro" id="IPR019734">
    <property type="entry name" value="TPR_rpt"/>
</dbReference>
<dbReference type="PANTHER" id="PTHR35807:SF1">
    <property type="entry name" value="TRANSCRIPTIONAL REGULATOR REDD"/>
    <property type="match status" value="1"/>
</dbReference>
<dbReference type="InterPro" id="IPR027417">
    <property type="entry name" value="P-loop_NTPase"/>
</dbReference>
<dbReference type="GO" id="GO:0000160">
    <property type="term" value="P:phosphorelay signal transduction system"/>
    <property type="evidence" value="ECO:0007669"/>
    <property type="project" value="InterPro"/>
</dbReference>
<feature type="region of interest" description="Disordered" evidence="6">
    <location>
        <begin position="241"/>
        <end position="261"/>
    </location>
</feature>
<dbReference type="AlphaFoldDB" id="A0A1H5PRB2"/>
<keyword evidence="4" id="KW-0804">Transcription</keyword>
<dbReference type="InterPro" id="IPR051677">
    <property type="entry name" value="AfsR-DnrI-RedD_regulator"/>
</dbReference>
<keyword evidence="3 5" id="KW-0238">DNA-binding</keyword>
<keyword evidence="2" id="KW-0805">Transcription regulation</keyword>
<dbReference type="InterPro" id="IPR036388">
    <property type="entry name" value="WH-like_DNA-bd_sf"/>
</dbReference>
<name>A0A1H5PRB2_9ACTN</name>
<comment type="similarity">
    <text evidence="1">Belongs to the AfsR/DnrI/RedD regulatory family.</text>
</comment>
<feature type="DNA-binding region" description="OmpR/PhoB-type" evidence="5">
    <location>
        <begin position="1"/>
        <end position="88"/>
    </location>
</feature>
<sequence length="927" mass="98674">MEFGVLGPLRALADSGADVTPAAAKQSLLLAVLLCHRDEPVPADRLVDLLWDDAPASRTNLQVHVHRLRQRLGADRIAFGPAGYQLRVGDDEADDARFERTAARGHAELAAGDAAAAHHTLSEALDLWRGSPYAGYEESEPVRVQIARLTELRLVALADRLRAGLALGRAAQVVGELVALVSEHPLREELRGLLMLALHRSGRTAEALEAYAEGRRLAVDELGIEPGVELRELHQSILTDDGGIAAPRPAEPRPAPSELPAAEASFVGRETLRRELVERLRGGDHAIVAISGPGGVGKSALARQAANAAADAFPDGQLYLNLQGSTPGAEPIPPRDALSRLLRSLRVPDSDIPTTTDEAAAAFRSVTADRRLLIVLDNAADAAQVRPLLPGLASGSAVVVTSRAVLGALDVARHLRLTALSEREAVALLGRLAGADRVTADPRAAAEIAAMCDRLPLALRIAGARLVARPDWSLDALRDRLRDSTARLDELEHGDLAVRASCAVGFLALPKETARTFVALGMLHLADATPAVVAALTGQPVAVATRQLDRLVEAGLLDAAGADRYTLHDLLRFYARERATETSTPAERRAARMRVVHHQLATARAAMHVVAPGRVWRQRTGIRDEELTEPPLGFADGEAAGAWIRAEATGLVASVRYAATLPGDGPPLVAALSAALVQLFHSQNLWPELATVPAIALSVAERAELPELTAAARHDLGMAAAIRGRPDEAMVDLRAALRLFDQLADTPGQALALDSLGNASRLAGRLDDAVGYHRRALAILRARGDRGAAARTLNNLAWSQHVHGDEALSAYQEALRAYTEIGDQLGAGAVLLNLSQLHLDQDQPADALTAAEQAAAVFRRFGHTRRDIVAQWRIGSARHHLGDLDGARAAWRHALELLRDGGALTDAEVAEIMTAPVPEPPSVLRDT</sequence>
<dbReference type="InterPro" id="IPR005158">
    <property type="entry name" value="BTAD"/>
</dbReference>
<dbReference type="Pfam" id="PF00486">
    <property type="entry name" value="Trans_reg_C"/>
    <property type="match status" value="1"/>
</dbReference>
<dbReference type="InterPro" id="IPR016032">
    <property type="entry name" value="Sig_transdc_resp-reg_C-effctor"/>
</dbReference>
<dbReference type="Gene3D" id="1.10.10.10">
    <property type="entry name" value="Winged helix-like DNA-binding domain superfamily/Winged helix DNA-binding domain"/>
    <property type="match status" value="1"/>
</dbReference>
<evidence type="ECO:0000256" key="3">
    <source>
        <dbReference type="ARBA" id="ARBA00023125"/>
    </source>
</evidence>
<dbReference type="InterPro" id="IPR002182">
    <property type="entry name" value="NB-ARC"/>
</dbReference>
<evidence type="ECO:0000256" key="5">
    <source>
        <dbReference type="PROSITE-ProRule" id="PRU01091"/>
    </source>
</evidence>
<dbReference type="STRING" id="561176.SAMN04488561_5320"/>
<evidence type="ECO:0000256" key="2">
    <source>
        <dbReference type="ARBA" id="ARBA00023015"/>
    </source>
</evidence>
<accession>A0A1H5PRB2</accession>
<dbReference type="PROSITE" id="PS51755">
    <property type="entry name" value="OMPR_PHOB"/>
    <property type="match status" value="1"/>
</dbReference>
<dbReference type="EMBL" id="FNUC01000004">
    <property type="protein sequence ID" value="SEF16285.1"/>
    <property type="molecule type" value="Genomic_DNA"/>
</dbReference>
<protein>
    <submittedName>
        <fullName evidence="8">DNA-binding transcriptional activator of the SARP family</fullName>
    </submittedName>
</protein>
<proteinExistence type="inferred from homology"/>
<keyword evidence="9" id="KW-1185">Reference proteome</keyword>
<dbReference type="InterPro" id="IPR001867">
    <property type="entry name" value="OmpR/PhoB-type_DNA-bd"/>
</dbReference>
<reference evidence="9" key="1">
    <citation type="submission" date="2016-10" db="EMBL/GenBank/DDBJ databases">
        <authorList>
            <person name="Varghese N."/>
            <person name="Submissions S."/>
        </authorList>
    </citation>
    <scope>NUCLEOTIDE SEQUENCE [LARGE SCALE GENOMIC DNA]</scope>
    <source>
        <strain evidence="9">DSM 45237</strain>
    </source>
</reference>
<dbReference type="GO" id="GO:0006355">
    <property type="term" value="P:regulation of DNA-templated transcription"/>
    <property type="evidence" value="ECO:0007669"/>
    <property type="project" value="InterPro"/>
</dbReference>
<evidence type="ECO:0000256" key="6">
    <source>
        <dbReference type="SAM" id="MobiDB-lite"/>
    </source>
</evidence>
<dbReference type="SUPFAM" id="SSF46894">
    <property type="entry name" value="C-terminal effector domain of the bipartite response regulators"/>
    <property type="match status" value="1"/>
</dbReference>
<dbReference type="SMART" id="SM01043">
    <property type="entry name" value="BTAD"/>
    <property type="match status" value="1"/>
</dbReference>
<dbReference type="CDD" id="cd15831">
    <property type="entry name" value="BTAD"/>
    <property type="match status" value="1"/>
</dbReference>
<dbReference type="Pfam" id="PF00931">
    <property type="entry name" value="NB-ARC"/>
    <property type="match status" value="1"/>
</dbReference>
<dbReference type="Pfam" id="PF03704">
    <property type="entry name" value="BTAD"/>
    <property type="match status" value="1"/>
</dbReference>
<dbReference type="Gene3D" id="3.40.50.300">
    <property type="entry name" value="P-loop containing nucleotide triphosphate hydrolases"/>
    <property type="match status" value="1"/>
</dbReference>
<feature type="domain" description="OmpR/PhoB-type" evidence="7">
    <location>
        <begin position="1"/>
        <end position="88"/>
    </location>
</feature>
<evidence type="ECO:0000313" key="8">
    <source>
        <dbReference type="EMBL" id="SEF16285.1"/>
    </source>
</evidence>
<dbReference type="OrthoDB" id="5521887at2"/>
<dbReference type="PRINTS" id="PR00364">
    <property type="entry name" value="DISEASERSIST"/>
</dbReference>
<dbReference type="PANTHER" id="PTHR35807">
    <property type="entry name" value="TRANSCRIPTIONAL REGULATOR REDD-RELATED"/>
    <property type="match status" value="1"/>
</dbReference>
<evidence type="ECO:0000256" key="1">
    <source>
        <dbReference type="ARBA" id="ARBA00005820"/>
    </source>
</evidence>
<dbReference type="SUPFAM" id="SSF52540">
    <property type="entry name" value="P-loop containing nucleoside triphosphate hydrolases"/>
    <property type="match status" value="1"/>
</dbReference>
<gene>
    <name evidence="8" type="ORF">SAMN04488561_5320</name>
</gene>
<dbReference type="Proteomes" id="UP000181980">
    <property type="component" value="Unassembled WGS sequence"/>
</dbReference>
<evidence type="ECO:0000313" key="9">
    <source>
        <dbReference type="Proteomes" id="UP000181980"/>
    </source>
</evidence>
<dbReference type="SMART" id="SM00028">
    <property type="entry name" value="TPR"/>
    <property type="match status" value="5"/>
</dbReference>
<evidence type="ECO:0000256" key="4">
    <source>
        <dbReference type="ARBA" id="ARBA00023163"/>
    </source>
</evidence>
<dbReference type="InterPro" id="IPR011990">
    <property type="entry name" value="TPR-like_helical_dom_sf"/>
</dbReference>
<dbReference type="Gene3D" id="1.25.40.10">
    <property type="entry name" value="Tetratricopeptide repeat domain"/>
    <property type="match status" value="2"/>
</dbReference>